<dbReference type="RefSeq" id="WP_125228575.1">
    <property type="nucleotide sequence ID" value="NZ_RQYT01000030.1"/>
</dbReference>
<gene>
    <name evidence="1" type="ORF">EII35_11305</name>
</gene>
<organism evidence="1 2">
    <name type="scientific">Arachnia propionica</name>
    <dbReference type="NCBI Taxonomy" id="1750"/>
    <lineage>
        <taxon>Bacteria</taxon>
        <taxon>Bacillati</taxon>
        <taxon>Actinomycetota</taxon>
        <taxon>Actinomycetes</taxon>
        <taxon>Propionibacteriales</taxon>
        <taxon>Propionibacteriaceae</taxon>
        <taxon>Arachnia</taxon>
    </lineage>
</organism>
<comment type="caution">
    <text evidence="1">The sequence shown here is derived from an EMBL/GenBank/DDBJ whole genome shotgun (WGS) entry which is preliminary data.</text>
</comment>
<accession>A0A3P1WS42</accession>
<dbReference type="Gene3D" id="1.25.40.10">
    <property type="entry name" value="Tetratricopeptide repeat domain"/>
    <property type="match status" value="1"/>
</dbReference>
<name>A0A3P1WS42_9ACTN</name>
<dbReference type="EMBL" id="RQYT01000030">
    <property type="protein sequence ID" value="RRD48786.1"/>
    <property type="molecule type" value="Genomic_DNA"/>
</dbReference>
<evidence type="ECO:0000313" key="1">
    <source>
        <dbReference type="EMBL" id="RRD48786.1"/>
    </source>
</evidence>
<sequence length="268" mass="29986">METVTGGGGDPDRLHACMAECLKRRNELQALQDLDVALGELDRERFPGVWAAGKLVSVQVRVRMRRQWPGPAVRELVEVFDHADGTVWWFGEHIPSTELQEKVLDEVWDIVLNNGVLQLHDADRGMPSCITEAADLLERGVALAEAAGDRAKVVESTIRLSSARIARGRTEEGLGLAAQARREAETLGDARLLCRARLPLIVAALHHRDRNQTLALLEELLRASRRAGDKQMLTWARQQLRDIRAAQRYARRARRQGWRHPGAGVATR</sequence>
<evidence type="ECO:0000313" key="2">
    <source>
        <dbReference type="Proteomes" id="UP000280935"/>
    </source>
</evidence>
<reference evidence="1 2" key="1">
    <citation type="submission" date="2018-11" db="EMBL/GenBank/DDBJ databases">
        <title>Genomes From Bacteria Associated with the Canine Oral Cavity: a Test Case for Automated Genome-Based Taxonomic Assignment.</title>
        <authorList>
            <person name="Coil D.A."/>
            <person name="Jospin G."/>
            <person name="Darling A.E."/>
            <person name="Wallis C."/>
            <person name="Davis I.J."/>
            <person name="Harris S."/>
            <person name="Eisen J.A."/>
            <person name="Holcombe L.J."/>
            <person name="O'Flynn C."/>
        </authorList>
    </citation>
    <scope>NUCLEOTIDE SEQUENCE [LARGE SCALE GENOMIC DNA]</scope>
    <source>
        <strain evidence="1 2">OH2822_COT-296</strain>
    </source>
</reference>
<protein>
    <submittedName>
        <fullName evidence="1">Uncharacterized protein</fullName>
    </submittedName>
</protein>
<dbReference type="OrthoDB" id="9834844at2"/>
<dbReference type="AlphaFoldDB" id="A0A3P1WS42"/>
<dbReference type="Proteomes" id="UP000280935">
    <property type="component" value="Unassembled WGS sequence"/>
</dbReference>
<dbReference type="InterPro" id="IPR011990">
    <property type="entry name" value="TPR-like_helical_dom_sf"/>
</dbReference>
<proteinExistence type="predicted"/>